<accession>A0A011UJ62</accession>
<dbReference type="GO" id="GO:0004519">
    <property type="term" value="F:endonuclease activity"/>
    <property type="evidence" value="ECO:0007669"/>
    <property type="project" value="UniProtKB-KW"/>
</dbReference>
<comment type="similarity">
    <text evidence="1">Belongs to the type-I restriction system S methylase family.</text>
</comment>
<dbReference type="Pfam" id="PF01420">
    <property type="entry name" value="Methylase_S"/>
    <property type="match status" value="2"/>
</dbReference>
<dbReference type="PANTHER" id="PTHR30408:SF12">
    <property type="entry name" value="TYPE I RESTRICTION ENZYME MJAVIII SPECIFICITY SUBUNIT"/>
    <property type="match status" value="1"/>
</dbReference>
<evidence type="ECO:0000256" key="1">
    <source>
        <dbReference type="ARBA" id="ARBA00010923"/>
    </source>
</evidence>
<keyword evidence="5" id="KW-0255">Endonuclease</keyword>
<dbReference type="Gene3D" id="3.90.220.20">
    <property type="entry name" value="DNA methylase specificity domains"/>
    <property type="match status" value="2"/>
</dbReference>
<evidence type="ECO:0000259" key="4">
    <source>
        <dbReference type="Pfam" id="PF01420"/>
    </source>
</evidence>
<evidence type="ECO:0000256" key="3">
    <source>
        <dbReference type="ARBA" id="ARBA00023125"/>
    </source>
</evidence>
<dbReference type="InterPro" id="IPR044946">
    <property type="entry name" value="Restrct_endonuc_typeI_TRD_sf"/>
</dbReference>
<evidence type="ECO:0000313" key="6">
    <source>
        <dbReference type="Proteomes" id="UP000021369"/>
    </source>
</evidence>
<keyword evidence="3" id="KW-0238">DNA-binding</keyword>
<dbReference type="AlphaFoldDB" id="A0A011UJ62"/>
<reference evidence="5 6" key="1">
    <citation type="submission" date="2013-06" db="EMBL/GenBank/DDBJ databases">
        <title>Rumen cellulosomics: divergent fiber-degrading strategies revealed by comparative genome-wide analysis of six Ruminococcal strains.</title>
        <authorList>
            <person name="Dassa B."/>
            <person name="Borovok I."/>
            <person name="Lamed R."/>
            <person name="Flint H."/>
            <person name="Yeoman C.J."/>
            <person name="White B."/>
            <person name="Bayer E.A."/>
        </authorList>
    </citation>
    <scope>NUCLEOTIDE SEQUENCE [LARGE SCALE GENOMIC DNA]</scope>
    <source>
        <strain evidence="5 6">SY3</strain>
    </source>
</reference>
<comment type="caution">
    <text evidence="5">The sequence shown here is derived from an EMBL/GenBank/DDBJ whole genome shotgun (WGS) entry which is preliminary data.</text>
</comment>
<dbReference type="InterPro" id="IPR000055">
    <property type="entry name" value="Restrct_endonuc_typeI_TRD"/>
</dbReference>
<keyword evidence="6" id="KW-1185">Reference proteome</keyword>
<dbReference type="InterPro" id="IPR052021">
    <property type="entry name" value="Type-I_RS_S_subunit"/>
</dbReference>
<name>A0A011UJ62_RUMAL</name>
<dbReference type="GO" id="GO:0003677">
    <property type="term" value="F:DNA binding"/>
    <property type="evidence" value="ECO:0007669"/>
    <property type="project" value="UniProtKB-KW"/>
</dbReference>
<evidence type="ECO:0000313" key="5">
    <source>
        <dbReference type="EMBL" id="EXM40714.1"/>
    </source>
</evidence>
<dbReference type="OrthoDB" id="9811611at2"/>
<sequence>MAKLGDICTYQSSNIKQGDLEPLNGEYPIYGASGFIKNVDFYKQNKPYVAIVKDGAGIGRVMQLPAFSSVIGTMQYIIPNDETDVKYLAYAMEHMNLSKYFTGATIPHIYFKDYKNEPIIAHDFETQRQIAANLDKVTHTIDLCNAILEKLDLLVKSRFVEMFGTLESPASNFEYDTLKNLCYKITDGKHGGCTFEEGTSFYFVGAREIYDDTVHYETAPEITEEEFYKDYKRCNVEVGDFLIVNTGATIGKSAIATDDRTEHTLLQKSVALMKTKKDKLLPIFLMYCYKVNDRMYKVESASAQPNLLLSKINATKIYVPSLALQEQFATFVEQTDKSKLAVKQVLEKAETLKKALMQEYFG</sequence>
<feature type="domain" description="Type I restriction modification DNA specificity" evidence="4">
    <location>
        <begin position="3"/>
        <end position="151"/>
    </location>
</feature>
<dbReference type="PATRIC" id="fig|1341156.4.peg.303"/>
<organism evidence="5 6">
    <name type="scientific">Ruminococcus albus SY3</name>
    <dbReference type="NCBI Taxonomy" id="1341156"/>
    <lineage>
        <taxon>Bacteria</taxon>
        <taxon>Bacillati</taxon>
        <taxon>Bacillota</taxon>
        <taxon>Clostridia</taxon>
        <taxon>Eubacteriales</taxon>
        <taxon>Oscillospiraceae</taxon>
        <taxon>Ruminococcus</taxon>
    </lineage>
</organism>
<proteinExistence type="inferred from homology"/>
<dbReference type="SUPFAM" id="SSF116734">
    <property type="entry name" value="DNA methylase specificity domain"/>
    <property type="match status" value="2"/>
</dbReference>
<dbReference type="GO" id="GO:0009307">
    <property type="term" value="P:DNA restriction-modification system"/>
    <property type="evidence" value="ECO:0007669"/>
    <property type="project" value="UniProtKB-KW"/>
</dbReference>
<evidence type="ECO:0000256" key="2">
    <source>
        <dbReference type="ARBA" id="ARBA00022747"/>
    </source>
</evidence>
<gene>
    <name evidence="5" type="ORF">RASY3_02890</name>
</gene>
<feature type="domain" description="Type I restriction modification DNA specificity" evidence="4">
    <location>
        <begin position="212"/>
        <end position="342"/>
    </location>
</feature>
<protein>
    <submittedName>
        <fullName evidence="5">Restriction endonuclease subunit S</fullName>
    </submittedName>
</protein>
<keyword evidence="5" id="KW-0540">Nuclease</keyword>
<dbReference type="PANTHER" id="PTHR30408">
    <property type="entry name" value="TYPE-1 RESTRICTION ENZYME ECOKI SPECIFICITY PROTEIN"/>
    <property type="match status" value="1"/>
</dbReference>
<dbReference type="RefSeq" id="WP_037284959.1">
    <property type="nucleotide sequence ID" value="NZ_JEOB01000001.1"/>
</dbReference>
<keyword evidence="2" id="KW-0680">Restriction system</keyword>
<keyword evidence="5" id="KW-0378">Hydrolase</keyword>
<dbReference type="Proteomes" id="UP000021369">
    <property type="component" value="Unassembled WGS sequence"/>
</dbReference>
<dbReference type="EMBL" id="JEOB01000001">
    <property type="protein sequence ID" value="EXM40714.1"/>
    <property type="molecule type" value="Genomic_DNA"/>
</dbReference>